<evidence type="ECO:0000313" key="1">
    <source>
        <dbReference type="EMBL" id="PIT90085.1"/>
    </source>
</evidence>
<dbReference type="Gene3D" id="6.10.140.1170">
    <property type="match status" value="1"/>
</dbReference>
<gene>
    <name evidence="1" type="ORF">COU23_00495</name>
</gene>
<organism evidence="1 2">
    <name type="scientific">Candidatus Kuenenbacteria bacterium CG10_big_fil_rev_8_21_14_0_10_36_11</name>
    <dbReference type="NCBI Taxonomy" id="1974618"/>
    <lineage>
        <taxon>Bacteria</taxon>
        <taxon>Candidatus Kueneniibacteriota</taxon>
    </lineage>
</organism>
<dbReference type="Proteomes" id="UP000231464">
    <property type="component" value="Unassembled WGS sequence"/>
</dbReference>
<comment type="caution">
    <text evidence="1">The sequence shown here is derived from an EMBL/GenBank/DDBJ whole genome shotgun (WGS) entry which is preliminary data.</text>
</comment>
<sequence>MNIPKYKTWQEQVKYTITSVEELSKYFPLSKKEKEELLKITKKFPLRITPYFLSLIDPKDKK</sequence>
<accession>A0A2M6WBN2</accession>
<proteinExistence type="predicted"/>
<feature type="non-terminal residue" evidence="1">
    <location>
        <position position="62"/>
    </location>
</feature>
<dbReference type="AlphaFoldDB" id="A0A2M6WBN2"/>
<reference evidence="2" key="1">
    <citation type="submission" date="2017-09" db="EMBL/GenBank/DDBJ databases">
        <title>Depth-based differentiation of microbial function through sediment-hosted aquifers and enrichment of novel symbionts in the deep terrestrial subsurface.</title>
        <authorList>
            <person name="Probst A.J."/>
            <person name="Ladd B."/>
            <person name="Jarett J.K."/>
            <person name="Geller-Mcgrath D.E."/>
            <person name="Sieber C.M.K."/>
            <person name="Emerson J.B."/>
            <person name="Anantharaman K."/>
            <person name="Thomas B.C."/>
            <person name="Malmstrom R."/>
            <person name="Stieglmeier M."/>
            <person name="Klingl A."/>
            <person name="Woyke T."/>
            <person name="Ryan C.M."/>
            <person name="Banfield J.F."/>
        </authorList>
    </citation>
    <scope>NUCLEOTIDE SEQUENCE [LARGE SCALE GENOMIC DNA]</scope>
</reference>
<evidence type="ECO:0000313" key="2">
    <source>
        <dbReference type="Proteomes" id="UP000231464"/>
    </source>
</evidence>
<dbReference type="EMBL" id="PFBP01000006">
    <property type="protein sequence ID" value="PIT90085.1"/>
    <property type="molecule type" value="Genomic_DNA"/>
</dbReference>
<name>A0A2M6WBN2_9BACT</name>
<protein>
    <submittedName>
        <fullName evidence="1">Lysine 2,3-aminomutase</fullName>
    </submittedName>
</protein>